<dbReference type="Pfam" id="PF21722">
    <property type="entry name" value="Gly_rich_2"/>
    <property type="match status" value="1"/>
</dbReference>
<reference evidence="2 3" key="1">
    <citation type="submission" date="2016-10" db="EMBL/GenBank/DDBJ databases">
        <authorList>
            <person name="de Groot N.N."/>
        </authorList>
    </citation>
    <scope>NUCLEOTIDE SEQUENCE [LARGE SCALE GENOMIC DNA]</scope>
    <source>
        <strain evidence="2 3">LMG 2247</strain>
    </source>
</reference>
<dbReference type="OrthoDB" id="9113831at2"/>
<accession>A0A1G7ZJZ3</accession>
<sequence>MAQFVIANNVNTQLAAALPASGAGSTTVVLASSTNLPPLNTAIGQQMPLTLNDAATGAIYEIVYVTAISGATLTVLRGQEGTSALNWNVGDFAFCGPTAGTVGLTTMRTQYQASASFSSSQTLTAAIAGESVGFTGTSAATFSMPGQSTVPSLTPTAVYNDGTAALTLTANGSDKFVVATGQVTSIVMQPGDDLSFYASTTSGQWQATAGSALRQYEPLVVGAATASQHAMQLGQATGRLISVRVFTASGTYTPTAGTNSVDVELVGGGGGGGGTVATGSSAVSIGGGGGAGAYSRARFTTGFSGVTMTVGAAGTGGASGGGTGGTGGSTSFGALMGANGGFGGQGGSSSAPVYVQAGGAGGAAGTGNILAQSGQPGQPSTAAALGSFLSGGGAPTKFGGGGAPIGTNTLPGNPAGAYGAGGGGAGNGASTSAQTGGAGGQGVIIITEYF</sequence>
<gene>
    <name evidence="2" type="ORF">SAMN05216466_10763</name>
</gene>
<name>A0A1G7ZJZ3_9BURK</name>
<dbReference type="AlphaFoldDB" id="A0A1G7ZJZ3"/>
<dbReference type="EMBL" id="FNCJ01000007">
    <property type="protein sequence ID" value="SDH09028.1"/>
    <property type="molecule type" value="Genomic_DNA"/>
</dbReference>
<dbReference type="Proteomes" id="UP000199706">
    <property type="component" value="Unassembled WGS sequence"/>
</dbReference>
<evidence type="ECO:0000313" key="3">
    <source>
        <dbReference type="Proteomes" id="UP000199706"/>
    </source>
</evidence>
<feature type="domain" description="Glycine-rich" evidence="1">
    <location>
        <begin position="249"/>
        <end position="447"/>
    </location>
</feature>
<evidence type="ECO:0000259" key="1">
    <source>
        <dbReference type="Pfam" id="PF21722"/>
    </source>
</evidence>
<evidence type="ECO:0000313" key="2">
    <source>
        <dbReference type="EMBL" id="SDH09028.1"/>
    </source>
</evidence>
<dbReference type="RefSeq" id="WP_090685729.1">
    <property type="nucleotide sequence ID" value="NZ_FNCJ01000007.1"/>
</dbReference>
<proteinExistence type="predicted"/>
<dbReference type="InterPro" id="IPR049304">
    <property type="entry name" value="Gly_rich_dom"/>
</dbReference>
<organism evidence="2 3">
    <name type="scientific">Paraburkholderia phenazinium</name>
    <dbReference type="NCBI Taxonomy" id="60549"/>
    <lineage>
        <taxon>Bacteria</taxon>
        <taxon>Pseudomonadati</taxon>
        <taxon>Pseudomonadota</taxon>
        <taxon>Betaproteobacteria</taxon>
        <taxon>Burkholderiales</taxon>
        <taxon>Burkholderiaceae</taxon>
        <taxon>Paraburkholderia</taxon>
    </lineage>
</organism>
<protein>
    <recommendedName>
        <fullName evidence="1">Glycine-rich domain-containing protein</fullName>
    </recommendedName>
</protein>